<evidence type="ECO:0000313" key="1">
    <source>
        <dbReference type="EMBL" id="KAE9531633.1"/>
    </source>
</evidence>
<sequence>MMLWNKRKCENERVSTLCINKLTLLASGGDTKTTVNIFTLDKLLTLRPDALDRNTVLSSSGNNAARDLLEFCYHTTYIFKQKSESLPLLPSIRFARSTFTCDRKKMVTKNMCSFTEKLALVYFTLDTNSTEMDNLSDRLNLPSPHKMVLFRTTNHNTAYKKQYHRRDLVTNSKPLDLSTAMEREDNDENNNTPHISISPKVPYRQHAPWHTGSLLVGTDHSLYTGYFFNSKHILQSTLPSSTSLSAHNDERRKQCWFLRSGPKYRKHSVLLHTNSAPGPSDQPQ</sequence>
<evidence type="ECO:0000313" key="2">
    <source>
        <dbReference type="Proteomes" id="UP000475862"/>
    </source>
</evidence>
<gene>
    <name evidence="1" type="ORF">AGLY_010839</name>
</gene>
<protein>
    <submittedName>
        <fullName evidence="1">Uncharacterized protein</fullName>
    </submittedName>
</protein>
<dbReference type="Proteomes" id="UP000475862">
    <property type="component" value="Unassembled WGS sequence"/>
</dbReference>
<name>A0A6G0TGX6_APHGL</name>
<reference evidence="1 2" key="1">
    <citation type="submission" date="2019-08" db="EMBL/GenBank/DDBJ databases">
        <title>The genome of the soybean aphid Biotype 1, its phylome, world population structure and adaptation to the North American continent.</title>
        <authorList>
            <person name="Giordano R."/>
            <person name="Donthu R.K."/>
            <person name="Hernandez A.G."/>
            <person name="Wright C.L."/>
            <person name="Zimin A.V."/>
        </authorList>
    </citation>
    <scope>NUCLEOTIDE SEQUENCE [LARGE SCALE GENOMIC DNA]</scope>
    <source>
        <tissue evidence="1">Whole aphids</tissue>
    </source>
</reference>
<comment type="caution">
    <text evidence="1">The sequence shown here is derived from an EMBL/GenBank/DDBJ whole genome shotgun (WGS) entry which is preliminary data.</text>
</comment>
<proteinExistence type="predicted"/>
<accession>A0A6G0TGX6</accession>
<dbReference type="EMBL" id="VYZN01000041">
    <property type="protein sequence ID" value="KAE9531633.1"/>
    <property type="molecule type" value="Genomic_DNA"/>
</dbReference>
<dbReference type="AlphaFoldDB" id="A0A6G0TGX6"/>
<keyword evidence="2" id="KW-1185">Reference proteome</keyword>
<organism evidence="1 2">
    <name type="scientific">Aphis glycines</name>
    <name type="common">Soybean aphid</name>
    <dbReference type="NCBI Taxonomy" id="307491"/>
    <lineage>
        <taxon>Eukaryota</taxon>
        <taxon>Metazoa</taxon>
        <taxon>Ecdysozoa</taxon>
        <taxon>Arthropoda</taxon>
        <taxon>Hexapoda</taxon>
        <taxon>Insecta</taxon>
        <taxon>Pterygota</taxon>
        <taxon>Neoptera</taxon>
        <taxon>Paraneoptera</taxon>
        <taxon>Hemiptera</taxon>
        <taxon>Sternorrhyncha</taxon>
        <taxon>Aphidomorpha</taxon>
        <taxon>Aphidoidea</taxon>
        <taxon>Aphididae</taxon>
        <taxon>Aphidini</taxon>
        <taxon>Aphis</taxon>
        <taxon>Aphis</taxon>
    </lineage>
</organism>